<reference evidence="1" key="1">
    <citation type="journal article" date="2012" name="PLoS Negl. Trop. Dis.">
        <title>A systematically improved high quality genome and transcriptome of the human blood fluke Schistosoma mansoni.</title>
        <authorList>
            <person name="Protasio A.V."/>
            <person name="Tsai I.J."/>
            <person name="Babbage A."/>
            <person name="Nichol S."/>
            <person name="Hunt M."/>
            <person name="Aslett M.A."/>
            <person name="De Silva N."/>
            <person name="Velarde G.S."/>
            <person name="Anderson T.J."/>
            <person name="Clark R.C."/>
            <person name="Davidson C."/>
            <person name="Dillon G.P."/>
            <person name="Holroyd N.E."/>
            <person name="LoVerde P.T."/>
            <person name="Lloyd C."/>
            <person name="McQuillan J."/>
            <person name="Oliveira G."/>
            <person name="Otto T.D."/>
            <person name="Parker-Manuel S.J."/>
            <person name="Quail M.A."/>
            <person name="Wilson R.A."/>
            <person name="Zerlotini A."/>
            <person name="Dunne D.W."/>
            <person name="Berriman M."/>
        </authorList>
    </citation>
    <scope>NUCLEOTIDE SEQUENCE [LARGE SCALE GENOMIC DNA]</scope>
    <source>
        <strain evidence="1">Puerto Rican</strain>
    </source>
</reference>
<dbReference type="AlphaFoldDB" id="A0A3Q0KS79"/>
<organism evidence="1 2">
    <name type="scientific">Schistosoma mansoni</name>
    <name type="common">Blood fluke</name>
    <dbReference type="NCBI Taxonomy" id="6183"/>
    <lineage>
        <taxon>Eukaryota</taxon>
        <taxon>Metazoa</taxon>
        <taxon>Spiralia</taxon>
        <taxon>Lophotrochozoa</taxon>
        <taxon>Platyhelminthes</taxon>
        <taxon>Trematoda</taxon>
        <taxon>Digenea</taxon>
        <taxon>Strigeidida</taxon>
        <taxon>Schistosomatoidea</taxon>
        <taxon>Schistosomatidae</taxon>
        <taxon>Schistosoma</taxon>
    </lineage>
</organism>
<protein>
    <submittedName>
        <fullName evidence="2">Methyltransf_FA domain-containing protein</fullName>
    </submittedName>
</protein>
<dbReference type="InParanoid" id="A0A3Q0KS79"/>
<dbReference type="WBParaSite" id="Smp_166730.1">
    <property type="protein sequence ID" value="Smp_166730.1"/>
    <property type="gene ID" value="Smp_166730"/>
</dbReference>
<name>A0A3Q0KS79_SCHMA</name>
<proteinExistence type="predicted"/>
<keyword evidence="1" id="KW-1185">Reference proteome</keyword>
<evidence type="ECO:0000313" key="1">
    <source>
        <dbReference type="Proteomes" id="UP000008854"/>
    </source>
</evidence>
<evidence type="ECO:0000313" key="2">
    <source>
        <dbReference type="WBParaSite" id="Smp_166730.1"/>
    </source>
</evidence>
<reference evidence="2" key="2">
    <citation type="submission" date="2018-12" db="UniProtKB">
        <authorList>
            <consortium name="WormBaseParasite"/>
        </authorList>
    </citation>
    <scope>IDENTIFICATION</scope>
    <source>
        <strain evidence="2">Puerto Rican</strain>
    </source>
</reference>
<accession>A0A3Q0KS79</accession>
<sequence length="231" mass="26881">MVRNDPNTNTFRVIQEQTAAMAFEWKQMTHKSFGYVYLVHDVYFWGDNTVKVYGGNIGLLEAVGKPCDVTKYRAEGYTNAFFPSNFRTYQMTYKRVPRIENVEIQLMPNLYPHVSWERETSACESTDSTIIFRGFSRQHLRMFIFPSDQAEYYANDFEPGEGMEEVFILFNEHENLFSLPTMGNIFHVSYALKGFFSRHVCGSSKMCTCLSVDNLKSNIFQDIRVRPNLIP</sequence>
<dbReference type="Proteomes" id="UP000008854">
    <property type="component" value="Unassembled WGS sequence"/>
</dbReference>